<proteinExistence type="predicted"/>
<name>A0A0K2YAH8_HELHE</name>
<reference evidence="2" key="1">
    <citation type="submission" date="2014-12" db="EMBL/GenBank/DDBJ databases">
        <authorList>
            <person name="Smet A."/>
        </authorList>
    </citation>
    <scope>NUCLEOTIDE SEQUENCE [LARGE SCALE GENOMIC DNA]</scope>
</reference>
<evidence type="ECO:0000313" key="1">
    <source>
        <dbReference type="EMBL" id="CRI34704.1"/>
    </source>
</evidence>
<dbReference type="STRING" id="1216962.BN341_14810"/>
<keyword evidence="2" id="KW-1185">Reference proteome</keyword>
<sequence>MVELWGVEPQSKNRVLTWASTCLEKLKILRLYGLTPQSPKETPSSRLTLRGEQLLKAIG</sequence>
<dbReference type="AlphaFoldDB" id="A0A0K2YAH8"/>
<accession>A0A0K2YAH8</accession>
<organism evidence="1 2">
    <name type="scientific">Helicobacter heilmannii</name>
    <dbReference type="NCBI Taxonomy" id="35817"/>
    <lineage>
        <taxon>Bacteria</taxon>
        <taxon>Pseudomonadati</taxon>
        <taxon>Campylobacterota</taxon>
        <taxon>Epsilonproteobacteria</taxon>
        <taxon>Campylobacterales</taxon>
        <taxon>Helicobacteraceae</taxon>
        <taxon>Helicobacter</taxon>
    </lineage>
</organism>
<gene>
    <name evidence="1" type="ORF">HHE01_05050</name>
</gene>
<dbReference type="EMBL" id="CDMK01000002">
    <property type="protein sequence ID" value="CRI34704.1"/>
    <property type="molecule type" value="Genomic_DNA"/>
</dbReference>
<evidence type="ECO:0000313" key="2">
    <source>
        <dbReference type="Proteomes" id="UP000046090"/>
    </source>
</evidence>
<dbReference type="Proteomes" id="UP000046090">
    <property type="component" value="Unassembled WGS sequence"/>
</dbReference>
<protein>
    <submittedName>
        <fullName evidence="1">Uncharacterized protein</fullName>
    </submittedName>
</protein>